<feature type="transmembrane region" description="Helical" evidence="8">
    <location>
        <begin position="435"/>
        <end position="455"/>
    </location>
</feature>
<keyword evidence="3 9" id="KW-0808">Transferase</keyword>
<feature type="compositionally biased region" description="Basic residues" evidence="7">
    <location>
        <begin position="10"/>
        <end position="21"/>
    </location>
</feature>
<keyword evidence="10" id="KW-1185">Reference proteome</keyword>
<comment type="subcellular location">
    <subcellularLocation>
        <location evidence="1">Membrane</location>
        <topology evidence="1">Multi-pass membrane protein</topology>
    </subcellularLocation>
</comment>
<dbReference type="GO" id="GO:0016757">
    <property type="term" value="F:glycosyltransferase activity"/>
    <property type="evidence" value="ECO:0007669"/>
    <property type="project" value="UniProtKB-KW"/>
</dbReference>
<feature type="region of interest" description="Disordered" evidence="7">
    <location>
        <begin position="1"/>
        <end position="22"/>
    </location>
</feature>
<evidence type="ECO:0000256" key="1">
    <source>
        <dbReference type="ARBA" id="ARBA00004141"/>
    </source>
</evidence>
<dbReference type="AlphaFoldDB" id="A0A7I7Y1S0"/>
<protein>
    <submittedName>
        <fullName evidence="9">N-acetylglucosaminyltransferase</fullName>
    </submittedName>
</protein>
<dbReference type="InterPro" id="IPR029044">
    <property type="entry name" value="Nucleotide-diphossugar_trans"/>
</dbReference>
<evidence type="ECO:0000256" key="5">
    <source>
        <dbReference type="ARBA" id="ARBA00022989"/>
    </source>
</evidence>
<keyword evidence="5 8" id="KW-1133">Transmembrane helix</keyword>
<organism evidence="9 10">
    <name type="scientific">Mycolicibacterium confluentis</name>
    <dbReference type="NCBI Taxonomy" id="28047"/>
    <lineage>
        <taxon>Bacteria</taxon>
        <taxon>Bacillati</taxon>
        <taxon>Actinomycetota</taxon>
        <taxon>Actinomycetes</taxon>
        <taxon>Mycobacteriales</taxon>
        <taxon>Mycobacteriaceae</taxon>
        <taxon>Mycolicibacterium</taxon>
    </lineage>
</organism>
<accession>A0A7I7Y1S0</accession>
<evidence type="ECO:0000313" key="9">
    <source>
        <dbReference type="EMBL" id="BBZ35537.1"/>
    </source>
</evidence>
<evidence type="ECO:0000256" key="8">
    <source>
        <dbReference type="SAM" id="Phobius"/>
    </source>
</evidence>
<dbReference type="EMBL" id="AP022612">
    <property type="protein sequence ID" value="BBZ35537.1"/>
    <property type="molecule type" value="Genomic_DNA"/>
</dbReference>
<feature type="transmembrane region" description="Helical" evidence="8">
    <location>
        <begin position="371"/>
        <end position="392"/>
    </location>
</feature>
<dbReference type="Proteomes" id="UP000466931">
    <property type="component" value="Chromosome"/>
</dbReference>
<name>A0A7I7Y1S0_9MYCO</name>
<reference evidence="9" key="1">
    <citation type="journal article" date="2019" name="Emerg. Microbes Infect.">
        <title>Comprehensive subspecies identification of 175 nontuberculous mycobacteria species based on 7547 genomic profiles.</title>
        <authorList>
            <person name="Matsumoto Y."/>
            <person name="Kinjo T."/>
            <person name="Motooka D."/>
            <person name="Nabeya D."/>
            <person name="Jung N."/>
            <person name="Uechi K."/>
            <person name="Horii T."/>
            <person name="Iida T."/>
            <person name="Fujita J."/>
            <person name="Nakamura S."/>
        </authorList>
    </citation>
    <scope>NUCLEOTIDE SEQUENCE [LARGE SCALE GENOMIC DNA]</scope>
    <source>
        <strain evidence="9">JCM 13671</strain>
    </source>
</reference>
<keyword evidence="2 9" id="KW-0328">Glycosyltransferase</keyword>
<gene>
    <name evidence="9" type="ORF">MCNF_41420</name>
</gene>
<keyword evidence="4 8" id="KW-0812">Transmembrane</keyword>
<evidence type="ECO:0000256" key="2">
    <source>
        <dbReference type="ARBA" id="ARBA00022676"/>
    </source>
</evidence>
<dbReference type="InterPro" id="IPR050321">
    <property type="entry name" value="Glycosyltr_2/OpgH_subfam"/>
</dbReference>
<dbReference type="Pfam" id="PF13641">
    <property type="entry name" value="Glyco_tranf_2_3"/>
    <property type="match status" value="1"/>
</dbReference>
<evidence type="ECO:0000313" key="10">
    <source>
        <dbReference type="Proteomes" id="UP000466931"/>
    </source>
</evidence>
<evidence type="ECO:0000256" key="4">
    <source>
        <dbReference type="ARBA" id="ARBA00022692"/>
    </source>
</evidence>
<feature type="transmembrane region" description="Helical" evidence="8">
    <location>
        <begin position="44"/>
        <end position="74"/>
    </location>
</feature>
<evidence type="ECO:0000256" key="6">
    <source>
        <dbReference type="ARBA" id="ARBA00023136"/>
    </source>
</evidence>
<dbReference type="GO" id="GO:0016020">
    <property type="term" value="C:membrane"/>
    <property type="evidence" value="ECO:0007669"/>
    <property type="project" value="UniProtKB-SubCell"/>
</dbReference>
<dbReference type="PANTHER" id="PTHR43867:SF2">
    <property type="entry name" value="CELLULOSE SYNTHASE CATALYTIC SUBUNIT A [UDP-FORMING]"/>
    <property type="match status" value="1"/>
</dbReference>
<feature type="transmembrane region" description="Helical" evidence="8">
    <location>
        <begin position="404"/>
        <end position="423"/>
    </location>
</feature>
<dbReference type="PANTHER" id="PTHR43867">
    <property type="entry name" value="CELLULOSE SYNTHASE CATALYTIC SUBUNIT A [UDP-FORMING]"/>
    <property type="match status" value="1"/>
</dbReference>
<evidence type="ECO:0000256" key="3">
    <source>
        <dbReference type="ARBA" id="ARBA00022679"/>
    </source>
</evidence>
<sequence length="483" mass="54644">MAAMGEDHQHRPHLHLPHLPRPHLPPHLSARTVLQGRSLKRLGVAAVLIAGLSVLAPGYLPVLLLTATALVYLVSTVDRNLLILKGLRSPSFVTISDEQALSIPDDELPVYTVLLPVYHEPKIVEDLINGVCRLDYPSDRLELLLLVEEDDTETQNALSSLPLENIRIVLVPHSMPKTKPKACNYGMLLPDRRGELVTIYDAEDIPDPLQLRRAVAAFRNLPEDVGCLQARLAYFNERQNLLTRWFSLEYDQWFGLVLPAVENAGCVVPLGGTSNHMPARVWHAVGGWDEFNVTEDADLGVRLARHGYKTLILDSTTLEEANSDVVNWIRQRSRWYKGYLQTTFVHLRHPLQLRREIGTVALLRLVNMTGAIPITSALNLVFWSTMLIWILGHPSMISTLFPPFTYYICLATFIIGTPLFIFIELIVAQVLGKPYLWWAALLIPLYWFLQSVAALKAIYQLIFRPFFWEKTVHGLAIPYSLQK</sequence>
<evidence type="ECO:0000256" key="7">
    <source>
        <dbReference type="SAM" id="MobiDB-lite"/>
    </source>
</evidence>
<dbReference type="SUPFAM" id="SSF53448">
    <property type="entry name" value="Nucleotide-diphospho-sugar transferases"/>
    <property type="match status" value="1"/>
</dbReference>
<proteinExistence type="predicted"/>
<dbReference type="Gene3D" id="3.90.550.10">
    <property type="entry name" value="Spore Coat Polysaccharide Biosynthesis Protein SpsA, Chain A"/>
    <property type="match status" value="1"/>
</dbReference>
<keyword evidence="6 8" id="KW-0472">Membrane</keyword>
<reference evidence="9" key="2">
    <citation type="submission" date="2020-02" db="EMBL/GenBank/DDBJ databases">
        <authorList>
            <person name="Matsumoto Y."/>
            <person name="Motooka D."/>
            <person name="Nakamura S."/>
        </authorList>
    </citation>
    <scope>NUCLEOTIDE SEQUENCE</scope>
    <source>
        <strain evidence="9">JCM 13671</strain>
    </source>
</reference>